<reference evidence="3 4" key="1">
    <citation type="submission" date="2021-08" db="EMBL/GenBank/DDBJ databases">
        <title>Complete genome sequence of Leptospira kobayashii strain E30.</title>
        <authorList>
            <person name="Nakao R."/>
            <person name="Nakamura S."/>
            <person name="Masuzawa T."/>
            <person name="Koizumi N."/>
        </authorList>
    </citation>
    <scope>NUCLEOTIDE SEQUENCE [LARGE SCALE GENOMIC DNA]</scope>
    <source>
        <strain evidence="3 4">E30</strain>
    </source>
</reference>
<dbReference type="SUPFAM" id="SSF51735">
    <property type="entry name" value="NAD(P)-binding Rossmann-fold domains"/>
    <property type="match status" value="1"/>
</dbReference>
<dbReference type="CDD" id="cd05233">
    <property type="entry name" value="SDR_c"/>
    <property type="match status" value="1"/>
</dbReference>
<dbReference type="RefSeq" id="WP_242935230.1">
    <property type="nucleotide sequence ID" value="NZ_AP025028.1"/>
</dbReference>
<dbReference type="InterPro" id="IPR050259">
    <property type="entry name" value="SDR"/>
</dbReference>
<gene>
    <name evidence="3" type="primary">dltE_2</name>
    <name evidence="3" type="ORF">LPTSP3_g29500</name>
</gene>
<proteinExistence type="inferred from homology"/>
<dbReference type="InterPro" id="IPR036291">
    <property type="entry name" value="NAD(P)-bd_dom_sf"/>
</dbReference>
<dbReference type="PRINTS" id="PR00081">
    <property type="entry name" value="GDHRDH"/>
</dbReference>
<keyword evidence="4" id="KW-1185">Reference proteome</keyword>
<name>A0ABM7UM79_9LEPT</name>
<evidence type="ECO:0000313" key="3">
    <source>
        <dbReference type="EMBL" id="BDA80020.1"/>
    </source>
</evidence>
<dbReference type="InterPro" id="IPR002347">
    <property type="entry name" value="SDR_fam"/>
</dbReference>
<dbReference type="Pfam" id="PF00106">
    <property type="entry name" value="adh_short"/>
    <property type="match status" value="1"/>
</dbReference>
<dbReference type="EMBL" id="AP025028">
    <property type="protein sequence ID" value="BDA80020.1"/>
    <property type="molecule type" value="Genomic_DNA"/>
</dbReference>
<accession>A0ABM7UM79</accession>
<evidence type="ECO:0000313" key="4">
    <source>
        <dbReference type="Proteomes" id="UP000245263"/>
    </source>
</evidence>
<dbReference type="PANTHER" id="PTHR42879:SF2">
    <property type="entry name" value="3-OXOACYL-[ACYL-CARRIER-PROTEIN] REDUCTASE FABG"/>
    <property type="match status" value="1"/>
</dbReference>
<dbReference type="PRINTS" id="PR00080">
    <property type="entry name" value="SDRFAMILY"/>
</dbReference>
<evidence type="ECO:0000256" key="1">
    <source>
        <dbReference type="ARBA" id="ARBA00006484"/>
    </source>
</evidence>
<protein>
    <submittedName>
        <fullName evidence="3">Short-chain dehydrogenase</fullName>
    </submittedName>
</protein>
<comment type="similarity">
    <text evidence="1 2">Belongs to the short-chain dehydrogenases/reductases (SDR) family.</text>
</comment>
<evidence type="ECO:0000256" key="2">
    <source>
        <dbReference type="RuleBase" id="RU000363"/>
    </source>
</evidence>
<organism evidence="3 4">
    <name type="scientific">Leptospira kobayashii</name>
    <dbReference type="NCBI Taxonomy" id="1917830"/>
    <lineage>
        <taxon>Bacteria</taxon>
        <taxon>Pseudomonadati</taxon>
        <taxon>Spirochaetota</taxon>
        <taxon>Spirochaetia</taxon>
        <taxon>Leptospirales</taxon>
        <taxon>Leptospiraceae</taxon>
        <taxon>Leptospira</taxon>
    </lineage>
</organism>
<dbReference type="PANTHER" id="PTHR42879">
    <property type="entry name" value="3-OXOACYL-(ACYL-CARRIER-PROTEIN) REDUCTASE"/>
    <property type="match status" value="1"/>
</dbReference>
<dbReference type="Gene3D" id="3.40.50.720">
    <property type="entry name" value="NAD(P)-binding Rossmann-like Domain"/>
    <property type="match status" value="1"/>
</dbReference>
<dbReference type="Proteomes" id="UP000245263">
    <property type="component" value="Chromosome 1"/>
</dbReference>
<sequence length="241" mass="27071">MNPDKNHNIAIVTGASRGIGLAISKKLISLGYSVRGVCKNPDRCEFSHPDFVLDRLNLNDTKQIEGWLKDFSGKERVRILVHNAGVGYFAPFEELSWEQITEMIALHLTAPMLISNYFLRTLKTNEGRIFFIGSVSGTKVSPWGSVYGSTKAGLIHFGRELFQELRKSGVKVTNLIPDLTNTGFFDRLSFTTDEDTRSYILPECIADAVETVLSQREGTVLSELIIQPERFKIKKKEKGKD</sequence>